<dbReference type="InterPro" id="IPR015882">
    <property type="entry name" value="HEX_bac_N"/>
</dbReference>
<dbReference type="OrthoDB" id="9763537at2"/>
<reference evidence="10 11" key="1">
    <citation type="submission" date="2014-10" db="EMBL/GenBank/DDBJ databases">
        <title>Genome sequence of Micropolyspora internatus JCM3315.</title>
        <authorList>
            <person name="Shin S.-K."/>
            <person name="Yi H."/>
        </authorList>
    </citation>
    <scope>NUCLEOTIDE SEQUENCE [LARGE SCALE GENOMIC DNA]</scope>
    <source>
        <strain evidence="10 11">JCM 3315</strain>
    </source>
</reference>
<dbReference type="InterPro" id="IPR015883">
    <property type="entry name" value="Glyco_hydro_20_cat"/>
</dbReference>
<dbReference type="GO" id="GO:0030203">
    <property type="term" value="P:glycosaminoglycan metabolic process"/>
    <property type="evidence" value="ECO:0007669"/>
    <property type="project" value="TreeGrafter"/>
</dbReference>
<evidence type="ECO:0000259" key="8">
    <source>
        <dbReference type="Pfam" id="PF00728"/>
    </source>
</evidence>
<dbReference type="RefSeq" id="WP_015787537.1">
    <property type="nucleotide sequence ID" value="NZ_CALJZO010000018.1"/>
</dbReference>
<feature type="domain" description="Glycoside hydrolase family 20 catalytic" evidence="8">
    <location>
        <begin position="346"/>
        <end position="488"/>
    </location>
</feature>
<dbReference type="SUPFAM" id="SSF55545">
    <property type="entry name" value="beta-N-acetylhexosaminidase-like domain"/>
    <property type="match status" value="1"/>
</dbReference>
<feature type="signal peptide" evidence="7">
    <location>
        <begin position="1"/>
        <end position="20"/>
    </location>
</feature>
<comment type="caution">
    <text evidence="10">The sequence shown here is derived from an EMBL/GenBank/DDBJ whole genome shotgun (WGS) entry which is preliminary data.</text>
</comment>
<keyword evidence="4 10" id="KW-0378">Hydrolase</keyword>
<name>A0A837D3F1_9PSEU</name>
<accession>A0A837D3F1</accession>
<dbReference type="PANTHER" id="PTHR22600:SF57">
    <property type="entry name" value="BETA-N-ACETYLHEXOSAMINIDASE"/>
    <property type="match status" value="1"/>
</dbReference>
<evidence type="ECO:0000259" key="9">
    <source>
        <dbReference type="Pfam" id="PF02838"/>
    </source>
</evidence>
<comment type="catalytic activity">
    <reaction evidence="1">
        <text>Hydrolysis of terminal non-reducing N-acetyl-D-hexosamine residues in N-acetyl-beta-D-hexosaminides.</text>
        <dbReference type="EC" id="3.2.1.52"/>
    </reaction>
</comment>
<evidence type="ECO:0000256" key="2">
    <source>
        <dbReference type="ARBA" id="ARBA00006285"/>
    </source>
</evidence>
<dbReference type="Pfam" id="PF00728">
    <property type="entry name" value="Glyco_hydro_20"/>
    <property type="match status" value="2"/>
</dbReference>
<dbReference type="PRINTS" id="PR00738">
    <property type="entry name" value="GLHYDRLASE20"/>
</dbReference>
<evidence type="ECO:0000313" key="10">
    <source>
        <dbReference type="EMBL" id="KHF42339.1"/>
    </source>
</evidence>
<dbReference type="OMA" id="KMWPRAA"/>
<evidence type="ECO:0000256" key="7">
    <source>
        <dbReference type="SAM" id="SignalP"/>
    </source>
</evidence>
<dbReference type="GO" id="GO:0016020">
    <property type="term" value="C:membrane"/>
    <property type="evidence" value="ECO:0007669"/>
    <property type="project" value="TreeGrafter"/>
</dbReference>
<sequence>MLAAVACAAALAVSAAPAAADPSVTTTTDIGLGDVIPVPAEVTPDPDADYRLGPGTLIRTEPRSDEVRAIGHQLADALRPATGYPLPVVPARGNGGGISLLLDDVGDELGPEGYRLDVTKRGVTIRANEPAGLFAGTQTLRQLLPAAIESDTPQHKTWTVPGGGIVDHPRFSYRSAMLDIARHFHTLDEIKSYIDEIARYKINHLHIHLTDDQGWRIEIESWPELATVGGGPGTGVDGVGGGYLTKDDYRDIVSYAAERYITVVPEIDMPGHTNSALSTYAELNCDGIAPPPRTDIEVGYSSLCIDKEITYEFVDDVIREIAELTPGPYLHIGGDEAWSTPPEDYRTFMQRVVPIVEKYGKRPLGWNEIVRGTPSTDTIAQYWGTTTEHEEIADAVARGHKVIMSPADKAYIDMKYDENTPLGLSWAGYIEVRDAYDWDPGDHVSGVGEDAVLGVEAPLWSETLRTLDHIEYMAFPRLAAIAELGWSPRDTHDWTSFSERLSKQGPRWEARGVDFYRSPQVPWGS</sequence>
<keyword evidence="7" id="KW-0732">Signal</keyword>
<dbReference type="GO" id="GO:0005975">
    <property type="term" value="P:carbohydrate metabolic process"/>
    <property type="evidence" value="ECO:0007669"/>
    <property type="project" value="InterPro"/>
</dbReference>
<dbReference type="CDD" id="cd06568">
    <property type="entry name" value="GH20_SpHex_like"/>
    <property type="match status" value="1"/>
</dbReference>
<dbReference type="GO" id="GO:0004563">
    <property type="term" value="F:beta-N-acetylhexosaminidase activity"/>
    <property type="evidence" value="ECO:0007669"/>
    <property type="project" value="UniProtKB-EC"/>
</dbReference>
<dbReference type="Gene3D" id="3.30.379.10">
    <property type="entry name" value="Chitobiase/beta-hexosaminidase domain 2-like"/>
    <property type="match status" value="1"/>
</dbReference>
<gene>
    <name evidence="10" type="ORF">MINT15_38560</name>
</gene>
<organism evidence="10 11">
    <name type="scientific">Saccharomonospora viridis</name>
    <dbReference type="NCBI Taxonomy" id="1852"/>
    <lineage>
        <taxon>Bacteria</taxon>
        <taxon>Bacillati</taxon>
        <taxon>Actinomycetota</taxon>
        <taxon>Actinomycetes</taxon>
        <taxon>Pseudonocardiales</taxon>
        <taxon>Pseudonocardiaceae</taxon>
        <taxon>Saccharomonospora</taxon>
    </lineage>
</organism>
<feature type="active site" description="Proton donor" evidence="6">
    <location>
        <position position="336"/>
    </location>
</feature>
<evidence type="ECO:0000256" key="4">
    <source>
        <dbReference type="ARBA" id="ARBA00022801"/>
    </source>
</evidence>
<keyword evidence="5 10" id="KW-0326">Glycosidase</keyword>
<dbReference type="SUPFAM" id="SSF51445">
    <property type="entry name" value="(Trans)glycosidases"/>
    <property type="match status" value="1"/>
</dbReference>
<dbReference type="Gene3D" id="3.20.20.80">
    <property type="entry name" value="Glycosidases"/>
    <property type="match status" value="1"/>
</dbReference>
<evidence type="ECO:0000256" key="1">
    <source>
        <dbReference type="ARBA" id="ARBA00001231"/>
    </source>
</evidence>
<dbReference type="PANTHER" id="PTHR22600">
    <property type="entry name" value="BETA-HEXOSAMINIDASE"/>
    <property type="match status" value="1"/>
</dbReference>
<feature type="domain" description="Beta-hexosaminidase bacterial type N-terminal" evidence="9">
    <location>
        <begin position="34"/>
        <end position="168"/>
    </location>
</feature>
<dbReference type="InterPro" id="IPR029018">
    <property type="entry name" value="Hex-like_dom2"/>
</dbReference>
<dbReference type="AlphaFoldDB" id="A0A837D3F1"/>
<dbReference type="EMBL" id="JRZE01000007">
    <property type="protein sequence ID" value="KHF42339.1"/>
    <property type="molecule type" value="Genomic_DNA"/>
</dbReference>
<dbReference type="InterPro" id="IPR025705">
    <property type="entry name" value="Beta_hexosaminidase_sua/sub"/>
</dbReference>
<evidence type="ECO:0000256" key="5">
    <source>
        <dbReference type="ARBA" id="ARBA00023295"/>
    </source>
</evidence>
<protein>
    <recommendedName>
        <fullName evidence="3">beta-N-acetylhexosaminidase</fullName>
        <ecNumber evidence="3">3.2.1.52</ecNumber>
    </recommendedName>
</protein>
<evidence type="ECO:0000256" key="6">
    <source>
        <dbReference type="PIRSR" id="PIRSR625705-1"/>
    </source>
</evidence>
<evidence type="ECO:0000313" key="11">
    <source>
        <dbReference type="Proteomes" id="UP000030848"/>
    </source>
</evidence>
<dbReference type="Proteomes" id="UP000030848">
    <property type="component" value="Unassembled WGS sequence"/>
</dbReference>
<feature type="chain" id="PRO_5032271317" description="beta-N-acetylhexosaminidase" evidence="7">
    <location>
        <begin position="21"/>
        <end position="525"/>
    </location>
</feature>
<dbReference type="InterPro" id="IPR017853">
    <property type="entry name" value="GH"/>
</dbReference>
<dbReference type="EC" id="3.2.1.52" evidence="3"/>
<feature type="domain" description="Glycoside hydrolase family 20 catalytic" evidence="8">
    <location>
        <begin position="171"/>
        <end position="339"/>
    </location>
</feature>
<evidence type="ECO:0000256" key="3">
    <source>
        <dbReference type="ARBA" id="ARBA00012663"/>
    </source>
</evidence>
<comment type="similarity">
    <text evidence="2">Belongs to the glycosyl hydrolase 20 family.</text>
</comment>
<proteinExistence type="inferred from homology"/>
<dbReference type="Pfam" id="PF02838">
    <property type="entry name" value="Glyco_hydro_20b"/>
    <property type="match status" value="1"/>
</dbReference>